<dbReference type="Gene3D" id="3.40.640.10">
    <property type="entry name" value="Type I PLP-dependent aspartate aminotransferase-like (Major domain)"/>
    <property type="match status" value="1"/>
</dbReference>
<dbReference type="InterPro" id="IPR015422">
    <property type="entry name" value="PyrdxlP-dep_Trfase_small"/>
</dbReference>
<dbReference type="InterPro" id="IPR004839">
    <property type="entry name" value="Aminotransferase_I/II_large"/>
</dbReference>
<evidence type="ECO:0000256" key="4">
    <source>
        <dbReference type="ARBA" id="ARBA00022898"/>
    </source>
</evidence>
<dbReference type="RefSeq" id="WP_339960792.1">
    <property type="nucleotide sequence ID" value="NZ_JAWMWH010000003.1"/>
</dbReference>
<protein>
    <submittedName>
        <fullName evidence="6">PLP-dependent aminotransferase family protein</fullName>
    </submittedName>
</protein>
<dbReference type="InterPro" id="IPR050859">
    <property type="entry name" value="Class-I_PLP-dep_aminotransf"/>
</dbReference>
<keyword evidence="3" id="KW-0808">Transferase</keyword>
<keyword evidence="7" id="KW-1185">Reference proteome</keyword>
<evidence type="ECO:0000313" key="6">
    <source>
        <dbReference type="EMBL" id="MEJ6400942.1"/>
    </source>
</evidence>
<organism evidence="6 7">
    <name type="scientific">Nicoliella lavandulae</name>
    <dbReference type="NCBI Taxonomy" id="3082954"/>
    <lineage>
        <taxon>Bacteria</taxon>
        <taxon>Bacillati</taxon>
        <taxon>Bacillota</taxon>
        <taxon>Bacilli</taxon>
        <taxon>Lactobacillales</taxon>
        <taxon>Lactobacillaceae</taxon>
        <taxon>Nicoliella</taxon>
    </lineage>
</organism>
<dbReference type="Proteomes" id="UP001370590">
    <property type="component" value="Unassembled WGS sequence"/>
</dbReference>
<comment type="caution">
    <text evidence="6">The sequence shown here is derived from an EMBL/GenBank/DDBJ whole genome shotgun (WGS) entry which is preliminary data.</text>
</comment>
<reference evidence="6 7" key="1">
    <citation type="submission" date="2023-10" db="EMBL/GenBank/DDBJ databases">
        <title>Nicoliella lavandulae sp. nov. isolated from Lavandula angustifolia flowers.</title>
        <authorList>
            <person name="Alcantara C."/>
            <person name="Zuniga M."/>
            <person name="Landete J.M."/>
            <person name="Monedero V."/>
        </authorList>
    </citation>
    <scope>NUCLEOTIDE SEQUENCE [LARGE SCALE GENOMIC DNA]</scope>
    <source>
        <strain evidence="6 7">Es01</strain>
    </source>
</reference>
<dbReference type="CDD" id="cd00609">
    <property type="entry name" value="AAT_like"/>
    <property type="match status" value="1"/>
</dbReference>
<proteinExistence type="predicted"/>
<evidence type="ECO:0000259" key="5">
    <source>
        <dbReference type="Pfam" id="PF00155"/>
    </source>
</evidence>
<comment type="cofactor">
    <cofactor evidence="1">
        <name>pyridoxal 5'-phosphate</name>
        <dbReference type="ChEBI" id="CHEBI:597326"/>
    </cofactor>
</comment>
<sequence length="394" mass="44454">MTFEYSKRVPQTDNDVVGEILEAAANPAVISFAGGLPAPELFPVKEMQKAADTVFETEGQTALQYSNAIGEKVLRDEIVKLMADRKVTTTVDHIGVTTGSEQSIDLLAKMFINPGDTVIVEEPTYLCTLDVFRSYGANIVGVEMDENGMRMDKFEEALKAHPETKLVYTIPTFQNPTGRTMSLDRRKEFVELANKYDILVMEDDPYGAIRYEGTELPPLKHFDTQDRVVYMSTFSKILAPGMRLGWIVCNLDVLSNFVVMKQSADLHSDNLSQHIIAKFLEQNDIYKHIKEISDLYHHRFELMLEAIKNEFPADAKYSHPEGGMFIWVELPGDVDTMELFKTCVEHNVAFVPGDSFYPNQPKRGTFRLNFSNVDDETIKVGMKRLGDALKAALQ</sequence>
<evidence type="ECO:0000256" key="1">
    <source>
        <dbReference type="ARBA" id="ARBA00001933"/>
    </source>
</evidence>
<dbReference type="Gene3D" id="3.90.1150.10">
    <property type="entry name" value="Aspartate Aminotransferase, domain 1"/>
    <property type="match status" value="1"/>
</dbReference>
<evidence type="ECO:0000256" key="2">
    <source>
        <dbReference type="ARBA" id="ARBA00022576"/>
    </source>
</evidence>
<gene>
    <name evidence="6" type="ORF">R4146_07270</name>
</gene>
<evidence type="ECO:0000313" key="7">
    <source>
        <dbReference type="Proteomes" id="UP001370590"/>
    </source>
</evidence>
<dbReference type="GO" id="GO:0008483">
    <property type="term" value="F:transaminase activity"/>
    <property type="evidence" value="ECO:0007669"/>
    <property type="project" value="UniProtKB-KW"/>
</dbReference>
<dbReference type="SUPFAM" id="SSF53383">
    <property type="entry name" value="PLP-dependent transferases"/>
    <property type="match status" value="1"/>
</dbReference>
<dbReference type="InterPro" id="IPR015421">
    <property type="entry name" value="PyrdxlP-dep_Trfase_major"/>
</dbReference>
<keyword evidence="2 6" id="KW-0032">Aminotransferase</keyword>
<dbReference type="Pfam" id="PF00155">
    <property type="entry name" value="Aminotran_1_2"/>
    <property type="match status" value="1"/>
</dbReference>
<dbReference type="PANTHER" id="PTHR42790">
    <property type="entry name" value="AMINOTRANSFERASE"/>
    <property type="match status" value="1"/>
</dbReference>
<keyword evidence="4" id="KW-0663">Pyridoxal phosphate</keyword>
<feature type="domain" description="Aminotransferase class I/classII large" evidence="5">
    <location>
        <begin position="43"/>
        <end position="385"/>
    </location>
</feature>
<dbReference type="InterPro" id="IPR015424">
    <property type="entry name" value="PyrdxlP-dep_Trfase"/>
</dbReference>
<dbReference type="EMBL" id="JAWMWH010000003">
    <property type="protein sequence ID" value="MEJ6400942.1"/>
    <property type="molecule type" value="Genomic_DNA"/>
</dbReference>
<name>A0ABU8SM22_9LACO</name>
<dbReference type="PANTHER" id="PTHR42790:SF19">
    <property type="entry name" value="KYNURENINE_ALPHA-AMINOADIPATE AMINOTRANSFERASE, MITOCHONDRIAL"/>
    <property type="match status" value="1"/>
</dbReference>
<evidence type="ECO:0000256" key="3">
    <source>
        <dbReference type="ARBA" id="ARBA00022679"/>
    </source>
</evidence>
<accession>A0ABU8SM22</accession>